<name>A0A0J8BUJ8_STRVR</name>
<dbReference type="PATRIC" id="fig|1938.3.peg.7423"/>
<dbReference type="OrthoDB" id="3855638at2"/>
<gene>
    <name evidence="1" type="ORF">ACM01_35595</name>
</gene>
<dbReference type="RefSeq" id="WP_048585551.1">
    <property type="nucleotide sequence ID" value="NZ_LFNT01000062.1"/>
</dbReference>
<organism evidence="1 2">
    <name type="scientific">Streptomyces viridochromogenes</name>
    <dbReference type="NCBI Taxonomy" id="1938"/>
    <lineage>
        <taxon>Bacteria</taxon>
        <taxon>Bacillati</taxon>
        <taxon>Actinomycetota</taxon>
        <taxon>Actinomycetes</taxon>
        <taxon>Kitasatosporales</taxon>
        <taxon>Streptomycetaceae</taxon>
        <taxon>Streptomyces</taxon>
    </lineage>
</organism>
<dbReference type="Proteomes" id="UP000037432">
    <property type="component" value="Unassembled WGS sequence"/>
</dbReference>
<reference evidence="1 2" key="1">
    <citation type="submission" date="2015-06" db="EMBL/GenBank/DDBJ databases">
        <authorList>
            <person name="Ju K.-S."/>
            <person name="Doroghazi J.R."/>
            <person name="Metcalf W.W."/>
        </authorList>
    </citation>
    <scope>NUCLEOTIDE SEQUENCE [LARGE SCALE GENOMIC DNA]</scope>
    <source>
        <strain evidence="1 2">NRRL 3414</strain>
    </source>
</reference>
<sequence length="132" mass="13845">MIILDTGATRALADGHKTLNLLAGNMARTPGDLLRIPAACLMQAESQDAEAARRVLAFSSVVVDPLDTVAAVSVGTMIRDGYGGADTCHALYCALPRAEFGGMSILLTDREQNYPPGVVTVDIDSPGMLGFH</sequence>
<evidence type="ECO:0000313" key="1">
    <source>
        <dbReference type="EMBL" id="KMS69255.1"/>
    </source>
</evidence>
<protein>
    <recommendedName>
        <fullName evidence="3">PIN domain-containing protein</fullName>
    </recommendedName>
</protein>
<dbReference type="AlphaFoldDB" id="A0A0J8BUJ8"/>
<accession>A0A0J8BUJ8</accession>
<evidence type="ECO:0000313" key="2">
    <source>
        <dbReference type="Proteomes" id="UP000037432"/>
    </source>
</evidence>
<dbReference type="EMBL" id="LFNT01000062">
    <property type="protein sequence ID" value="KMS69255.1"/>
    <property type="molecule type" value="Genomic_DNA"/>
</dbReference>
<evidence type="ECO:0008006" key="3">
    <source>
        <dbReference type="Google" id="ProtNLM"/>
    </source>
</evidence>
<comment type="caution">
    <text evidence="1">The sequence shown here is derived from an EMBL/GenBank/DDBJ whole genome shotgun (WGS) entry which is preliminary data.</text>
</comment>
<proteinExistence type="predicted"/>